<dbReference type="EMBL" id="FOVJ01000001">
    <property type="protein sequence ID" value="SFN41228.1"/>
    <property type="molecule type" value="Genomic_DNA"/>
</dbReference>
<proteinExistence type="predicted"/>
<name>A0A1I4YT55_9PROT</name>
<reference evidence="2" key="1">
    <citation type="submission" date="2016-10" db="EMBL/GenBank/DDBJ databases">
        <authorList>
            <person name="Varghese N."/>
        </authorList>
    </citation>
    <scope>NUCLEOTIDE SEQUENCE [LARGE SCALE GENOMIC DNA]</scope>
    <source>
        <strain evidence="2">Nsp8</strain>
    </source>
</reference>
<accession>A0A1I4YT55</accession>
<dbReference type="Proteomes" id="UP000183107">
    <property type="component" value="Unassembled WGS sequence"/>
</dbReference>
<keyword evidence="2" id="KW-1185">Reference proteome</keyword>
<organism evidence="1 2">
    <name type="scientific">Nitrosospira briensis</name>
    <dbReference type="NCBI Taxonomy" id="35799"/>
    <lineage>
        <taxon>Bacteria</taxon>
        <taxon>Pseudomonadati</taxon>
        <taxon>Pseudomonadota</taxon>
        <taxon>Betaproteobacteria</taxon>
        <taxon>Nitrosomonadales</taxon>
        <taxon>Nitrosomonadaceae</taxon>
        <taxon>Nitrosospira</taxon>
    </lineage>
</organism>
<dbReference type="AlphaFoldDB" id="A0A1I4YT55"/>
<evidence type="ECO:0000313" key="1">
    <source>
        <dbReference type="EMBL" id="SFN41228.1"/>
    </source>
</evidence>
<sequence>MQCGKSVTMLIIDTIAALRNNSGAKSVRIDYQESLSTLR</sequence>
<protein>
    <submittedName>
        <fullName evidence="1">Uncharacterized protein</fullName>
    </submittedName>
</protein>
<evidence type="ECO:0000313" key="2">
    <source>
        <dbReference type="Proteomes" id="UP000183107"/>
    </source>
</evidence>
<gene>
    <name evidence="1" type="ORF">SAMN05216386_0875</name>
</gene>